<feature type="chain" id="PRO_5032286192" description="PrcB C-terminal domain-containing protein" evidence="2">
    <location>
        <begin position="23"/>
        <end position="359"/>
    </location>
</feature>
<dbReference type="Proteomes" id="UP000569951">
    <property type="component" value="Unassembled WGS sequence"/>
</dbReference>
<evidence type="ECO:0000256" key="1">
    <source>
        <dbReference type="SAM" id="MobiDB-lite"/>
    </source>
</evidence>
<dbReference type="RefSeq" id="WP_183986067.1">
    <property type="nucleotide sequence ID" value="NZ_JACHHG010000004.1"/>
</dbReference>
<reference evidence="4 5" key="1">
    <citation type="submission" date="2020-08" db="EMBL/GenBank/DDBJ databases">
        <title>Genomic Encyclopedia of Type Strains, Phase IV (KMG-IV): sequencing the most valuable type-strain genomes for metagenomic binning, comparative biology and taxonomic classification.</title>
        <authorList>
            <person name="Goeker M."/>
        </authorList>
    </citation>
    <scope>NUCLEOTIDE SEQUENCE [LARGE SCALE GENOMIC DNA]</scope>
    <source>
        <strain evidence="4 5">DSM 21458</strain>
    </source>
</reference>
<comment type="caution">
    <text evidence="4">The sequence shown here is derived from an EMBL/GenBank/DDBJ whole genome shotgun (WGS) entry which is preliminary data.</text>
</comment>
<feature type="signal peptide" evidence="2">
    <location>
        <begin position="1"/>
        <end position="22"/>
    </location>
</feature>
<accession>A0A841I0W2</accession>
<gene>
    <name evidence="4" type="ORF">HNR42_001472</name>
</gene>
<sequence length="359" mass="38064">MKKTLPATLLLGASLASCNMTTAPTRLEVHDVLLYGDARDRIVWFYGELRGNQLAQDVKIGTEVVTLKENLSKDAFNLKGTLAVNGRSTFRAGTTALGERFSVTSVPLSSNLVLRTKGQVEAVYYTDGNRWFKLSGALGANAGGSVRPVENTGLRGAGALTNAEADALARSLQGQGPLAVAVLPSADLPDRPLAVEPKPEKYLQTGLMVQRGIPVDVLGGTVPGIGSVRTGEVRSGSQSGHSDSGARAVLDNSASSFAQTWRTANASLIPAPATPSIDFGRYSVATFFLGQRPNGGYGLTYRSARAENDTLILTVEVREPRPGQITTQALVSPWVSVPVEGRFTRLEVRDTTGKVLARN</sequence>
<feature type="domain" description="PrcB C-terminal" evidence="3">
    <location>
        <begin position="286"/>
        <end position="339"/>
    </location>
</feature>
<dbReference type="InterPro" id="IPR025748">
    <property type="entry name" value="PrcB_C_dom"/>
</dbReference>
<feature type="region of interest" description="Disordered" evidence="1">
    <location>
        <begin position="228"/>
        <end position="247"/>
    </location>
</feature>
<proteinExistence type="predicted"/>
<evidence type="ECO:0000313" key="5">
    <source>
        <dbReference type="Proteomes" id="UP000569951"/>
    </source>
</evidence>
<protein>
    <recommendedName>
        <fullName evidence="3">PrcB C-terminal domain-containing protein</fullName>
    </recommendedName>
</protein>
<evidence type="ECO:0000256" key="2">
    <source>
        <dbReference type="SAM" id="SignalP"/>
    </source>
</evidence>
<evidence type="ECO:0000259" key="3">
    <source>
        <dbReference type="Pfam" id="PF14343"/>
    </source>
</evidence>
<organism evidence="4 5">
    <name type="scientific">Deinobacterium chartae</name>
    <dbReference type="NCBI Taxonomy" id="521158"/>
    <lineage>
        <taxon>Bacteria</taxon>
        <taxon>Thermotogati</taxon>
        <taxon>Deinococcota</taxon>
        <taxon>Deinococci</taxon>
        <taxon>Deinococcales</taxon>
        <taxon>Deinococcaceae</taxon>
        <taxon>Deinobacterium</taxon>
    </lineage>
</organism>
<dbReference type="EMBL" id="JACHHG010000004">
    <property type="protein sequence ID" value="MBB6098049.1"/>
    <property type="molecule type" value="Genomic_DNA"/>
</dbReference>
<dbReference type="PROSITE" id="PS51257">
    <property type="entry name" value="PROKAR_LIPOPROTEIN"/>
    <property type="match status" value="1"/>
</dbReference>
<keyword evidence="5" id="KW-1185">Reference proteome</keyword>
<name>A0A841I0W2_9DEIO</name>
<dbReference type="Pfam" id="PF14343">
    <property type="entry name" value="PrcB_C"/>
    <property type="match status" value="1"/>
</dbReference>
<keyword evidence="2" id="KW-0732">Signal</keyword>
<dbReference type="AlphaFoldDB" id="A0A841I0W2"/>
<evidence type="ECO:0000313" key="4">
    <source>
        <dbReference type="EMBL" id="MBB6098049.1"/>
    </source>
</evidence>